<dbReference type="Proteomes" id="UP001062738">
    <property type="component" value="Unassembled WGS sequence"/>
</dbReference>
<organism evidence="2 3">
    <name type="scientific">Fusobacterium simiae</name>
    <dbReference type="NCBI Taxonomy" id="855"/>
    <lineage>
        <taxon>Bacteria</taxon>
        <taxon>Fusobacteriati</taxon>
        <taxon>Fusobacteriota</taxon>
        <taxon>Fusobacteriia</taxon>
        <taxon>Fusobacteriales</taxon>
        <taxon>Fusobacteriaceae</taxon>
        <taxon>Fusobacterium</taxon>
    </lineage>
</organism>
<evidence type="ECO:0000313" key="2">
    <source>
        <dbReference type="EMBL" id="MCY7009176.1"/>
    </source>
</evidence>
<evidence type="ECO:0000256" key="1">
    <source>
        <dbReference type="SAM" id="Coils"/>
    </source>
</evidence>
<protein>
    <submittedName>
        <fullName evidence="2">Uncharacterized protein</fullName>
    </submittedName>
</protein>
<keyword evidence="1" id="KW-0175">Coiled coil</keyword>
<evidence type="ECO:0000313" key="3">
    <source>
        <dbReference type="Proteomes" id="UP001062738"/>
    </source>
</evidence>
<dbReference type="RefSeq" id="WP_265152871.1">
    <property type="nucleotide sequence ID" value="NZ_JAOXXL010000053.1"/>
</dbReference>
<sequence length="48" mass="5865">MNNLEHTLKEKENEYNLVEEKLKVLSKDMEEKESEKIKLEKEIFLLKE</sequence>
<accession>A0ABT4DKP6</accession>
<dbReference type="EMBL" id="JAOXXL010000053">
    <property type="protein sequence ID" value="MCY7009176.1"/>
    <property type="molecule type" value="Genomic_DNA"/>
</dbReference>
<feature type="coiled-coil region" evidence="1">
    <location>
        <begin position="1"/>
        <end position="42"/>
    </location>
</feature>
<name>A0ABT4DKP6_FUSSI</name>
<comment type="caution">
    <text evidence="2">The sequence shown here is derived from an EMBL/GenBank/DDBJ whole genome shotgun (WGS) entry which is preliminary data.</text>
</comment>
<keyword evidence="3" id="KW-1185">Reference proteome</keyword>
<gene>
    <name evidence="2" type="ORF">OCK72_11140</name>
</gene>
<proteinExistence type="predicted"/>
<reference evidence="2" key="1">
    <citation type="submission" date="2022-09" db="EMBL/GenBank/DDBJ databases">
        <authorList>
            <person name="Zoaiter M."/>
        </authorList>
    </citation>
    <scope>NUCLEOTIDE SEQUENCE</scope>
    <source>
        <strain evidence="2">DSM 19848</strain>
    </source>
</reference>